<reference evidence="1" key="1">
    <citation type="submission" date="2020-09" db="EMBL/GenBank/DDBJ databases">
        <title>Streptomyces canutascabiei sp. nov., which causes potato common scab and is distributed across the world.</title>
        <authorList>
            <person name="Nguyen H.P."/>
            <person name="Weisberg A.J."/>
            <person name="Chang J.H."/>
            <person name="Clarke C.R."/>
        </authorList>
    </citation>
    <scope>NUCLEOTIDE SEQUENCE</scope>
    <source>
        <strain evidence="1">ID-01-6.2a</strain>
    </source>
</reference>
<sequence length="72" mass="7750">MTGAPAGRDPPLLDWSNPSHWSRTARQCRYCPGLTHLRDSKGKAAHKVCAEAALAQQAADLADAYHNEGHLG</sequence>
<dbReference type="RefSeq" id="WP_192360399.1">
    <property type="nucleotide sequence ID" value="NZ_CP119182.1"/>
</dbReference>
<comment type="caution">
    <text evidence="1">The sequence shown here is derived from an EMBL/GenBank/DDBJ whole genome shotgun (WGS) entry which is preliminary data.</text>
</comment>
<dbReference type="EMBL" id="JACYXT010000003">
    <property type="protein sequence ID" value="MBD9723494.1"/>
    <property type="molecule type" value="Genomic_DNA"/>
</dbReference>
<accession>A0A927QK41</accession>
<organism evidence="1 2">
    <name type="scientific">Streptomyces caniscabiei</name>
    <dbReference type="NCBI Taxonomy" id="2746961"/>
    <lineage>
        <taxon>Bacteria</taxon>
        <taxon>Bacillati</taxon>
        <taxon>Actinomycetota</taxon>
        <taxon>Actinomycetes</taxon>
        <taxon>Kitasatosporales</taxon>
        <taxon>Streptomycetaceae</taxon>
        <taxon>Streptomyces</taxon>
    </lineage>
</organism>
<dbReference type="Proteomes" id="UP000661025">
    <property type="component" value="Unassembled WGS sequence"/>
</dbReference>
<evidence type="ECO:0000313" key="1">
    <source>
        <dbReference type="EMBL" id="MBD9723494.1"/>
    </source>
</evidence>
<dbReference type="GeneID" id="79933788"/>
<protein>
    <submittedName>
        <fullName evidence="1">Uncharacterized protein</fullName>
    </submittedName>
</protein>
<dbReference type="AlphaFoldDB" id="A0A927QK41"/>
<gene>
    <name evidence="1" type="ORF">IHE70_09590</name>
</gene>
<name>A0A927QK41_9ACTN</name>
<evidence type="ECO:0000313" key="2">
    <source>
        <dbReference type="Proteomes" id="UP000661025"/>
    </source>
</evidence>
<proteinExistence type="predicted"/>